<evidence type="ECO:0000313" key="1">
    <source>
        <dbReference type="EMBL" id="KAG2437828.1"/>
    </source>
</evidence>
<name>A0A835T2X3_CHLIN</name>
<protein>
    <submittedName>
        <fullName evidence="1">Uncharacterized protein</fullName>
    </submittedName>
</protein>
<comment type="caution">
    <text evidence="1">The sequence shown here is derived from an EMBL/GenBank/DDBJ whole genome shotgun (WGS) entry which is preliminary data.</text>
</comment>
<keyword evidence="2" id="KW-1185">Reference proteome</keyword>
<reference evidence="1" key="1">
    <citation type="journal article" date="2020" name="bioRxiv">
        <title>Comparative genomics of Chlamydomonas.</title>
        <authorList>
            <person name="Craig R.J."/>
            <person name="Hasan A.R."/>
            <person name="Ness R.W."/>
            <person name="Keightley P.D."/>
        </authorList>
    </citation>
    <scope>NUCLEOTIDE SEQUENCE</scope>
    <source>
        <strain evidence="1">SAG 7.73</strain>
    </source>
</reference>
<dbReference type="EMBL" id="JAEHOC010000010">
    <property type="protein sequence ID" value="KAG2437828.1"/>
    <property type="molecule type" value="Genomic_DNA"/>
</dbReference>
<dbReference type="OrthoDB" id="525550at2759"/>
<dbReference type="Proteomes" id="UP000650467">
    <property type="component" value="Unassembled WGS sequence"/>
</dbReference>
<evidence type="ECO:0000313" key="2">
    <source>
        <dbReference type="Proteomes" id="UP000650467"/>
    </source>
</evidence>
<dbReference type="AlphaFoldDB" id="A0A835T2X3"/>
<sequence>MGASQESELDFVPRLSFLPIEWRSIGAAFGLKDKSGAAASARATFTVRQGVDSAELTSTGRVIDGQADVGASLKLNTLAIGVSASNITFHSGLDDPTAAAALRSALIPSLKLTAAKQFKRDNYVAVSYDLKHQKPELSACWTGEAGADRATLLVNVDPVMRSVKLAAAVRTPGPEWRKVLYNDETDLLEYPADDGARHTLYVQHEVRGRDLLHATRLGCRLDLGRLVNYVVDFIDYRVEENIPSFIWNVPLLPQLYSLLVPADNDEQVRHRITGWELDVSHDFARSGVLPVLAVSKTSQKLLGGGTLAASYDAASREAGLSLSRKGVSVGARVARAEGATGGLAAGWGRPSIHIAVEPLSLLQ</sequence>
<gene>
    <name evidence="1" type="ORF">HXX76_005447</name>
</gene>
<accession>A0A835T2X3</accession>
<proteinExistence type="predicted"/>
<organism evidence="1 2">
    <name type="scientific">Chlamydomonas incerta</name>
    <dbReference type="NCBI Taxonomy" id="51695"/>
    <lineage>
        <taxon>Eukaryota</taxon>
        <taxon>Viridiplantae</taxon>
        <taxon>Chlorophyta</taxon>
        <taxon>core chlorophytes</taxon>
        <taxon>Chlorophyceae</taxon>
        <taxon>CS clade</taxon>
        <taxon>Chlamydomonadales</taxon>
        <taxon>Chlamydomonadaceae</taxon>
        <taxon>Chlamydomonas</taxon>
    </lineage>
</organism>